<name>A0ACC1N8Y8_9APHY</name>
<organism evidence="1 2">
    <name type="scientific">Trametes sanguinea</name>
    <dbReference type="NCBI Taxonomy" id="158606"/>
    <lineage>
        <taxon>Eukaryota</taxon>
        <taxon>Fungi</taxon>
        <taxon>Dikarya</taxon>
        <taxon>Basidiomycota</taxon>
        <taxon>Agaricomycotina</taxon>
        <taxon>Agaricomycetes</taxon>
        <taxon>Polyporales</taxon>
        <taxon>Polyporaceae</taxon>
        <taxon>Trametes</taxon>
    </lineage>
</organism>
<protein>
    <submittedName>
        <fullName evidence="1">Uncharacterized protein</fullName>
    </submittedName>
</protein>
<sequence length="102" mass="10812">MPSPTRLSRGSSHSSSDSTRRLSTYVLRPQDIKGLDGVPRYPKTKGRVEALRQSAMVVPPGRATLTRSNSLAETASVYSSASPAPTTVQFFLPPQGGPGAPM</sequence>
<dbReference type="Proteomes" id="UP001144978">
    <property type="component" value="Unassembled WGS sequence"/>
</dbReference>
<comment type="caution">
    <text evidence="1">The sequence shown here is derived from an EMBL/GenBank/DDBJ whole genome shotgun (WGS) entry which is preliminary data.</text>
</comment>
<dbReference type="EMBL" id="JANSHE010004767">
    <property type="protein sequence ID" value="KAJ2974913.1"/>
    <property type="molecule type" value="Genomic_DNA"/>
</dbReference>
<gene>
    <name evidence="1" type="ORF">NUW54_g11817</name>
</gene>
<keyword evidence="2" id="KW-1185">Reference proteome</keyword>
<evidence type="ECO:0000313" key="2">
    <source>
        <dbReference type="Proteomes" id="UP001144978"/>
    </source>
</evidence>
<evidence type="ECO:0000313" key="1">
    <source>
        <dbReference type="EMBL" id="KAJ2974913.1"/>
    </source>
</evidence>
<proteinExistence type="predicted"/>
<reference evidence="1" key="1">
    <citation type="submission" date="2022-08" db="EMBL/GenBank/DDBJ databases">
        <title>Genome Sequence of Pycnoporus sanguineus.</title>
        <authorList>
            <person name="Buettner E."/>
        </authorList>
    </citation>
    <scope>NUCLEOTIDE SEQUENCE</scope>
    <source>
        <strain evidence="1">CG-C14</strain>
    </source>
</reference>
<accession>A0ACC1N8Y8</accession>